<name>A0AAV4UA97_CAEEX</name>
<sequence>MVLNVIEWLKAKSCRCCASLESEEEFEPFVCVLRMRPHQPFRERVETAQFAGAQGGPPLRKDPGCQRADPSTTLGNFLFCHQNLPQSS</sequence>
<accession>A0AAV4UA97</accession>
<evidence type="ECO:0000313" key="2">
    <source>
        <dbReference type="Proteomes" id="UP001054945"/>
    </source>
</evidence>
<evidence type="ECO:0000313" key="1">
    <source>
        <dbReference type="EMBL" id="GIY54704.1"/>
    </source>
</evidence>
<organism evidence="1 2">
    <name type="scientific">Caerostris extrusa</name>
    <name type="common">Bark spider</name>
    <name type="synonym">Caerostris bankana</name>
    <dbReference type="NCBI Taxonomy" id="172846"/>
    <lineage>
        <taxon>Eukaryota</taxon>
        <taxon>Metazoa</taxon>
        <taxon>Ecdysozoa</taxon>
        <taxon>Arthropoda</taxon>
        <taxon>Chelicerata</taxon>
        <taxon>Arachnida</taxon>
        <taxon>Araneae</taxon>
        <taxon>Araneomorphae</taxon>
        <taxon>Entelegynae</taxon>
        <taxon>Araneoidea</taxon>
        <taxon>Araneidae</taxon>
        <taxon>Caerostris</taxon>
    </lineage>
</organism>
<dbReference type="AlphaFoldDB" id="A0AAV4UA97"/>
<proteinExistence type="predicted"/>
<gene>
    <name evidence="1" type="ORF">CEXT_39561</name>
</gene>
<dbReference type="Proteomes" id="UP001054945">
    <property type="component" value="Unassembled WGS sequence"/>
</dbReference>
<reference evidence="1 2" key="1">
    <citation type="submission" date="2021-06" db="EMBL/GenBank/DDBJ databases">
        <title>Caerostris extrusa draft genome.</title>
        <authorList>
            <person name="Kono N."/>
            <person name="Arakawa K."/>
        </authorList>
    </citation>
    <scope>NUCLEOTIDE SEQUENCE [LARGE SCALE GENOMIC DNA]</scope>
</reference>
<comment type="caution">
    <text evidence="1">The sequence shown here is derived from an EMBL/GenBank/DDBJ whole genome shotgun (WGS) entry which is preliminary data.</text>
</comment>
<dbReference type="EMBL" id="BPLR01012543">
    <property type="protein sequence ID" value="GIY54704.1"/>
    <property type="molecule type" value="Genomic_DNA"/>
</dbReference>
<protein>
    <submittedName>
        <fullName evidence="1">Uncharacterized protein</fullName>
    </submittedName>
</protein>
<keyword evidence="2" id="KW-1185">Reference proteome</keyword>